<evidence type="ECO:0000256" key="2">
    <source>
        <dbReference type="PROSITE-ProRule" id="PRU00514"/>
    </source>
</evidence>
<keyword evidence="2 3" id="KW-0413">Isomerase</keyword>
<dbReference type="InterPro" id="IPR035959">
    <property type="entry name" value="RutC-like_sf"/>
</dbReference>
<evidence type="ECO:0000313" key="4">
    <source>
        <dbReference type="Proteomes" id="UP001556040"/>
    </source>
</evidence>
<proteinExistence type="predicted"/>
<comment type="catalytic activity">
    <reaction evidence="2">
        <text>chorismate = prephenate</text>
        <dbReference type="Rhea" id="RHEA:13897"/>
        <dbReference type="ChEBI" id="CHEBI:29748"/>
        <dbReference type="ChEBI" id="CHEBI:29934"/>
        <dbReference type="EC" id="5.4.99.5"/>
    </reaction>
</comment>
<dbReference type="PROSITE" id="PS51167">
    <property type="entry name" value="CHORISMATE_MUT_1"/>
    <property type="match status" value="1"/>
</dbReference>
<dbReference type="PANTHER" id="PTHR21164:SF0">
    <property type="entry name" value="CHORISMATE MUTASE AROH"/>
    <property type="match status" value="1"/>
</dbReference>
<gene>
    <name evidence="3" type="primary">aroH</name>
    <name evidence="3" type="ORF">AB1471_00160</name>
</gene>
<dbReference type="RefSeq" id="WP_367777493.1">
    <property type="nucleotide sequence ID" value="NZ_JBFMIA010000001.1"/>
</dbReference>
<dbReference type="PIRSF" id="PIRSF005965">
    <property type="entry name" value="Chor_mut_AroH"/>
    <property type="match status" value="1"/>
</dbReference>
<keyword evidence="2" id="KW-0028">Amino-acid biosynthesis</keyword>
<dbReference type="EC" id="5.4.99.5" evidence="1 2"/>
<dbReference type="SUPFAM" id="SSF55298">
    <property type="entry name" value="YjgF-like"/>
    <property type="match status" value="1"/>
</dbReference>
<reference evidence="3 4" key="1">
    <citation type="journal article" date="1979" name="Int. J. Syst. Evol. Microbiol.">
        <title>Bacillus globisporus subsp. marinus subsp. nov.</title>
        <authorList>
            <person name="Liu H."/>
        </authorList>
    </citation>
    <scope>NUCLEOTIDE SEQUENCE [LARGE SCALE GENOMIC DNA]</scope>
    <source>
        <strain evidence="3 4">DSM 1297</strain>
    </source>
</reference>
<sequence length="125" mass="14157">MIRGIRGATTVTTDKEELILSATESLLQQLIKENDVKPEAVISLFISVTHDLTSTFPAKAIRRFDGWKYVPVMCMQEIPVEGGLPLCIRLMLHVNTSTEQKDIHHVYQKEAVRLRPDLVSENTIK</sequence>
<comment type="caution">
    <text evidence="3">The sequence shown here is derived from an EMBL/GenBank/DDBJ whole genome shotgun (WGS) entry which is preliminary data.</text>
</comment>
<dbReference type="Gene3D" id="3.30.1330.40">
    <property type="entry name" value="RutC-like"/>
    <property type="match status" value="1"/>
</dbReference>
<organism evidence="3 4">
    <name type="scientific">Jeotgalibacillus marinus</name>
    <dbReference type="NCBI Taxonomy" id="86667"/>
    <lineage>
        <taxon>Bacteria</taxon>
        <taxon>Bacillati</taxon>
        <taxon>Bacillota</taxon>
        <taxon>Bacilli</taxon>
        <taxon>Bacillales</taxon>
        <taxon>Caryophanaceae</taxon>
        <taxon>Jeotgalibacillus</taxon>
    </lineage>
</organism>
<keyword evidence="2" id="KW-0057">Aromatic amino acid biosynthesis</keyword>
<dbReference type="EMBL" id="JBFMIA010000001">
    <property type="protein sequence ID" value="MEW9500208.1"/>
    <property type="molecule type" value="Genomic_DNA"/>
</dbReference>
<evidence type="ECO:0000256" key="1">
    <source>
        <dbReference type="NCBIfam" id="TIGR01796"/>
    </source>
</evidence>
<dbReference type="Pfam" id="PF07736">
    <property type="entry name" value="CM_1"/>
    <property type="match status" value="1"/>
</dbReference>
<dbReference type="NCBIfam" id="TIGR01796">
    <property type="entry name" value="CM_mono_aroH"/>
    <property type="match status" value="1"/>
</dbReference>
<name>A0ABV3PYP4_9BACL</name>
<dbReference type="Proteomes" id="UP001556040">
    <property type="component" value="Unassembled WGS sequence"/>
</dbReference>
<dbReference type="InterPro" id="IPR008243">
    <property type="entry name" value="Chorismate_mutase_AroH"/>
</dbReference>
<accession>A0ABV3PYP4</accession>
<evidence type="ECO:0000313" key="3">
    <source>
        <dbReference type="EMBL" id="MEW9500208.1"/>
    </source>
</evidence>
<keyword evidence="4" id="KW-1185">Reference proteome</keyword>
<dbReference type="GO" id="GO:0004106">
    <property type="term" value="F:chorismate mutase activity"/>
    <property type="evidence" value="ECO:0007669"/>
    <property type="project" value="UniProtKB-EC"/>
</dbReference>
<protein>
    <recommendedName>
        <fullName evidence="1 2">chorismate mutase</fullName>
        <ecNumber evidence="1 2">5.4.99.5</ecNumber>
    </recommendedName>
</protein>
<dbReference type="CDD" id="cd02185">
    <property type="entry name" value="AroH"/>
    <property type="match status" value="1"/>
</dbReference>
<dbReference type="PANTHER" id="PTHR21164">
    <property type="entry name" value="CHORISMATE MUTASE"/>
    <property type="match status" value="1"/>
</dbReference>